<name>A0A7G8TBE7_9FIRM</name>
<dbReference type="InterPro" id="IPR004646">
    <property type="entry name" value="Fe-S_hydro-lyase_TtdA-typ_cat"/>
</dbReference>
<keyword evidence="2" id="KW-0004">4Fe-4S</keyword>
<dbReference type="PANTHER" id="PTHR30389:SF17">
    <property type="entry name" value="L(+)-TARTRATE DEHYDRATASE SUBUNIT ALPHA-RELATED"/>
    <property type="match status" value="1"/>
</dbReference>
<sequence length="280" mass="29796">MREIGVQRISEEIARLCLQANRVLPEDLENCIACAAKEETSGTGKPILEDLCANLQAARKLNLPICQDTGAAVVFAEIGQEVHLTGGAFEDAVNEGVRRGYLDGLLRCSMVADPLRRVNTGDNTPAILHTRIVPGDKIRLLVAPKGFGSENMSRIRMFTPSASEDDLVNYVAETAKTAGSNPCPPMVLGVGIGGDFEQCALLAKKALCRPVSQPNPDPFYAGLEQKMLERVNGLGIGPQGFGGKTTALAVAIEWYPTHIAGLPVAVNVGCHVTRHGSVTI</sequence>
<dbReference type="InterPro" id="IPR051208">
    <property type="entry name" value="Class-I_Fumarase/Tartrate_DH"/>
</dbReference>
<evidence type="ECO:0000256" key="4">
    <source>
        <dbReference type="ARBA" id="ARBA00023004"/>
    </source>
</evidence>
<evidence type="ECO:0000256" key="6">
    <source>
        <dbReference type="ARBA" id="ARBA00023239"/>
    </source>
</evidence>
<keyword evidence="4" id="KW-0408">Iron</keyword>
<reference evidence="8 9" key="1">
    <citation type="submission" date="2020-08" db="EMBL/GenBank/DDBJ databases">
        <title>The isolate Caproiciproducens sp. 7D4C2 produces n-caproate at mildly acidic conditions from hexoses: genome and rBOX comparison with related strains and chain-elongating bacteria.</title>
        <authorList>
            <person name="Esquivel-Elizondo S."/>
            <person name="Bagci C."/>
            <person name="Temovska M."/>
            <person name="Jeon B.S."/>
            <person name="Bessarab I."/>
            <person name="Williams R.B.H."/>
            <person name="Huson D.H."/>
            <person name="Angenent L.T."/>
        </authorList>
    </citation>
    <scope>NUCLEOTIDE SEQUENCE [LARGE SCALE GENOMIC DNA]</scope>
    <source>
        <strain evidence="8 9">7D4C2</strain>
    </source>
</reference>
<keyword evidence="6 8" id="KW-0456">Lyase</keyword>
<protein>
    <submittedName>
        <fullName evidence="8">Fumarate hydratase</fullName>
        <ecNumber evidence="8">4.2.1.2</ecNumber>
    </submittedName>
</protein>
<dbReference type="NCBIfam" id="TIGR00722">
    <property type="entry name" value="ttdA_fumA_fumB"/>
    <property type="match status" value="1"/>
</dbReference>
<dbReference type="KEGG" id="cfem:HCR03_01005"/>
<dbReference type="PANTHER" id="PTHR30389">
    <property type="entry name" value="FUMARATE HYDRATASE-RELATED"/>
    <property type="match status" value="1"/>
</dbReference>
<dbReference type="EMBL" id="CP060286">
    <property type="protein sequence ID" value="QNK40938.1"/>
    <property type="molecule type" value="Genomic_DNA"/>
</dbReference>
<dbReference type="Proteomes" id="UP000515909">
    <property type="component" value="Chromosome"/>
</dbReference>
<evidence type="ECO:0000256" key="2">
    <source>
        <dbReference type="ARBA" id="ARBA00022485"/>
    </source>
</evidence>
<gene>
    <name evidence="8" type="ORF">HCR03_01005</name>
</gene>
<dbReference type="Pfam" id="PF05681">
    <property type="entry name" value="Fumerase"/>
    <property type="match status" value="1"/>
</dbReference>
<evidence type="ECO:0000256" key="5">
    <source>
        <dbReference type="ARBA" id="ARBA00023014"/>
    </source>
</evidence>
<dbReference type="GO" id="GO:0004333">
    <property type="term" value="F:fumarate hydratase activity"/>
    <property type="evidence" value="ECO:0007669"/>
    <property type="project" value="UniProtKB-EC"/>
</dbReference>
<proteinExistence type="inferred from homology"/>
<dbReference type="RefSeq" id="WP_187036263.1">
    <property type="nucleotide sequence ID" value="NZ_CP060286.1"/>
</dbReference>
<accession>A0A7G8TBE7</accession>
<dbReference type="GO" id="GO:0051539">
    <property type="term" value="F:4 iron, 4 sulfur cluster binding"/>
    <property type="evidence" value="ECO:0007669"/>
    <property type="project" value="UniProtKB-KW"/>
</dbReference>
<comment type="similarity">
    <text evidence="1">Belongs to the class-I fumarase family.</text>
</comment>
<feature type="domain" description="Fe-S hydro-lyase tartrate dehydratase alpha-type catalytic" evidence="7">
    <location>
        <begin position="11"/>
        <end position="278"/>
    </location>
</feature>
<evidence type="ECO:0000256" key="1">
    <source>
        <dbReference type="ARBA" id="ARBA00008876"/>
    </source>
</evidence>
<evidence type="ECO:0000259" key="7">
    <source>
        <dbReference type="Pfam" id="PF05681"/>
    </source>
</evidence>
<keyword evidence="5" id="KW-0411">Iron-sulfur</keyword>
<organism evidence="8 9">
    <name type="scientific">Caproicibacter fermentans</name>
    <dbReference type="NCBI Taxonomy" id="2576756"/>
    <lineage>
        <taxon>Bacteria</taxon>
        <taxon>Bacillati</taxon>
        <taxon>Bacillota</taxon>
        <taxon>Clostridia</taxon>
        <taxon>Eubacteriales</taxon>
        <taxon>Acutalibacteraceae</taxon>
        <taxon>Caproicibacter</taxon>
    </lineage>
</organism>
<keyword evidence="3" id="KW-0479">Metal-binding</keyword>
<evidence type="ECO:0000313" key="9">
    <source>
        <dbReference type="Proteomes" id="UP000515909"/>
    </source>
</evidence>
<dbReference type="GO" id="GO:0046872">
    <property type="term" value="F:metal ion binding"/>
    <property type="evidence" value="ECO:0007669"/>
    <property type="project" value="UniProtKB-KW"/>
</dbReference>
<evidence type="ECO:0000256" key="3">
    <source>
        <dbReference type="ARBA" id="ARBA00022723"/>
    </source>
</evidence>
<evidence type="ECO:0000313" key="8">
    <source>
        <dbReference type="EMBL" id="QNK40938.1"/>
    </source>
</evidence>
<dbReference type="AlphaFoldDB" id="A0A7G8TBE7"/>
<dbReference type="EC" id="4.2.1.2" evidence="8"/>
<dbReference type="NCBIfam" id="NF004885">
    <property type="entry name" value="PRK06246.1"/>
    <property type="match status" value="1"/>
</dbReference>